<evidence type="ECO:0000313" key="2">
    <source>
        <dbReference type="EMBL" id="PLW88029.1"/>
    </source>
</evidence>
<sequence>MAKLMNWKVLLVLVCLLALAAYGFGRYTGMIQRNVYEYEPPELPEYTRPAVLVLTKANGFVHRDAMPAGENMLLDIARAQGWDITLTDNAATHNAQDLARFKAVVWNNVSGDVLTPDQRVALKSYIEQGGGWIGIHAAGGDPKYKWQWYVDTLIGAQFIGHTMHPQFQDADVLRSELESGMTAHLPDRWRIAQEEWYAFDQNPRGKGYDILLTLDEDSYSQKGESIFGTDTMPGEHPITWRHSVGQGRVFYTAIGHQAATYQIPEFQALITEAIRWAGAMP</sequence>
<dbReference type="PANTHER" id="PTHR40469">
    <property type="entry name" value="SECRETED GLYCOSYL HYDROLASE"/>
    <property type="match status" value="1"/>
</dbReference>
<gene>
    <name evidence="2" type="ORF">C0029_05575</name>
</gene>
<dbReference type="Proteomes" id="UP000235162">
    <property type="component" value="Unassembled WGS sequence"/>
</dbReference>
<protein>
    <submittedName>
        <fullName evidence="2">ThuA domain-containing protein</fullName>
    </submittedName>
</protein>
<name>A0AAP8MHY8_9GAMM</name>
<proteinExistence type="predicted"/>
<reference evidence="2 3" key="1">
    <citation type="submission" date="2018-01" db="EMBL/GenBank/DDBJ databases">
        <title>The draft genome sequence of Halioglobus japonicus S1-36.</title>
        <authorList>
            <person name="Du Z.-J."/>
            <person name="Shi M.-J."/>
        </authorList>
    </citation>
    <scope>NUCLEOTIDE SEQUENCE [LARGE SCALE GENOMIC DNA]</scope>
    <source>
        <strain evidence="2 3">S1-36</strain>
    </source>
</reference>
<dbReference type="Gene3D" id="3.40.50.880">
    <property type="match status" value="1"/>
</dbReference>
<comment type="caution">
    <text evidence="2">The sequence shown here is derived from an EMBL/GenBank/DDBJ whole genome shotgun (WGS) entry which is preliminary data.</text>
</comment>
<evidence type="ECO:0000259" key="1">
    <source>
        <dbReference type="Pfam" id="PF06283"/>
    </source>
</evidence>
<accession>A0AAP8MHY8</accession>
<evidence type="ECO:0000313" key="3">
    <source>
        <dbReference type="Proteomes" id="UP000235162"/>
    </source>
</evidence>
<dbReference type="InterPro" id="IPR029062">
    <property type="entry name" value="Class_I_gatase-like"/>
</dbReference>
<dbReference type="KEGG" id="hja:BST95_12610"/>
<dbReference type="Pfam" id="PF06283">
    <property type="entry name" value="ThuA"/>
    <property type="match status" value="1"/>
</dbReference>
<dbReference type="PANTHER" id="PTHR40469:SF2">
    <property type="entry name" value="GALACTOSE-BINDING DOMAIN-LIKE SUPERFAMILY PROTEIN"/>
    <property type="match status" value="1"/>
</dbReference>
<dbReference type="RefSeq" id="WP_084199882.1">
    <property type="nucleotide sequence ID" value="NZ_BMYL01000005.1"/>
</dbReference>
<dbReference type="SUPFAM" id="SSF52317">
    <property type="entry name" value="Class I glutamine amidotransferase-like"/>
    <property type="match status" value="1"/>
</dbReference>
<dbReference type="InterPro" id="IPR029010">
    <property type="entry name" value="ThuA-like"/>
</dbReference>
<dbReference type="AlphaFoldDB" id="A0AAP8MHY8"/>
<feature type="domain" description="ThuA-like" evidence="1">
    <location>
        <begin position="51"/>
        <end position="277"/>
    </location>
</feature>
<organism evidence="2 3">
    <name type="scientific">Halioglobus japonicus</name>
    <dbReference type="NCBI Taxonomy" id="930805"/>
    <lineage>
        <taxon>Bacteria</taxon>
        <taxon>Pseudomonadati</taxon>
        <taxon>Pseudomonadota</taxon>
        <taxon>Gammaproteobacteria</taxon>
        <taxon>Cellvibrionales</taxon>
        <taxon>Halieaceae</taxon>
        <taxon>Halioglobus</taxon>
    </lineage>
</organism>
<keyword evidence="3" id="KW-1185">Reference proteome</keyword>
<dbReference type="EMBL" id="PKUR01000001">
    <property type="protein sequence ID" value="PLW88029.1"/>
    <property type="molecule type" value="Genomic_DNA"/>
</dbReference>